<proteinExistence type="predicted"/>
<keyword evidence="4" id="KW-0723">Serine/threonine-protein kinase</keyword>
<keyword evidence="15" id="KW-1185">Reference proteome</keyword>
<dbReference type="InterPro" id="IPR011009">
    <property type="entry name" value="Kinase-like_dom_sf"/>
</dbReference>
<comment type="caution">
    <text evidence="14">The sequence shown here is derived from an EMBL/GenBank/DDBJ whole genome shotgun (WGS) entry which is preliminary data.</text>
</comment>
<dbReference type="CDD" id="cd00028">
    <property type="entry name" value="B_lectin"/>
    <property type="match status" value="1"/>
</dbReference>
<reference evidence="14" key="1">
    <citation type="journal article" date="2017" name="Gigascience">
        <title>The genome draft of coconut (Cocos nucifera).</title>
        <authorList>
            <person name="Xiao Y."/>
            <person name="Xu P."/>
            <person name="Fan H."/>
            <person name="Baudouin L."/>
            <person name="Xia W."/>
            <person name="Bocs S."/>
            <person name="Xu J."/>
            <person name="Li Q."/>
            <person name="Guo A."/>
            <person name="Zhou L."/>
            <person name="Li J."/>
            <person name="Wu Y."/>
            <person name="Ma Z."/>
            <person name="Armero A."/>
            <person name="Issali A.E."/>
            <person name="Liu N."/>
            <person name="Peng M."/>
            <person name="Yang Y."/>
        </authorList>
    </citation>
    <scope>NUCLEOTIDE SEQUENCE</scope>
    <source>
        <tissue evidence="14">Spear leaf of Hainan Tall coconut</tissue>
    </source>
</reference>
<evidence type="ECO:0000256" key="1">
    <source>
        <dbReference type="ARBA" id="ARBA00004251"/>
    </source>
</evidence>
<dbReference type="SUPFAM" id="SSF56112">
    <property type="entry name" value="Protein kinase-like (PK-like)"/>
    <property type="match status" value="1"/>
</dbReference>
<dbReference type="FunFam" id="1.10.510.10:FF:001023">
    <property type="entry name" value="Os07g0541700 protein"/>
    <property type="match status" value="1"/>
</dbReference>
<keyword evidence="3" id="KW-0472">Membrane</keyword>
<evidence type="ECO:0000256" key="7">
    <source>
        <dbReference type="ARBA" id="ARBA00022777"/>
    </source>
</evidence>
<evidence type="ECO:0000256" key="5">
    <source>
        <dbReference type="ARBA" id="ARBA00022679"/>
    </source>
</evidence>
<evidence type="ECO:0000256" key="4">
    <source>
        <dbReference type="ARBA" id="ARBA00022527"/>
    </source>
</evidence>
<evidence type="ECO:0000313" key="14">
    <source>
        <dbReference type="EMBL" id="KAG1368211.1"/>
    </source>
</evidence>
<dbReference type="Gene3D" id="2.90.10.10">
    <property type="entry name" value="Bulb-type lectin domain"/>
    <property type="match status" value="1"/>
</dbReference>
<evidence type="ECO:0000256" key="2">
    <source>
        <dbReference type="ARBA" id="ARBA00012513"/>
    </source>
</evidence>
<keyword evidence="3" id="KW-1003">Cell membrane</keyword>
<dbReference type="Pfam" id="PF00069">
    <property type="entry name" value="Pkinase"/>
    <property type="match status" value="1"/>
</dbReference>
<dbReference type="EC" id="2.7.11.1" evidence="2"/>
<dbReference type="GO" id="GO:0051707">
    <property type="term" value="P:response to other organism"/>
    <property type="evidence" value="ECO:0007669"/>
    <property type="project" value="UniProtKB-ARBA"/>
</dbReference>
<dbReference type="EMBL" id="CM017885">
    <property type="protein sequence ID" value="KAG1368211.1"/>
    <property type="molecule type" value="Genomic_DNA"/>
</dbReference>
<dbReference type="AlphaFoldDB" id="A0A8K0IV85"/>
<gene>
    <name evidence="14" type="ORF">COCNU_14G006790</name>
</gene>
<feature type="chain" id="PRO_5035457157" description="non-specific serine/threonine protein kinase" evidence="11">
    <location>
        <begin position="21"/>
        <end position="353"/>
    </location>
</feature>
<dbReference type="GO" id="GO:0004674">
    <property type="term" value="F:protein serine/threonine kinase activity"/>
    <property type="evidence" value="ECO:0007669"/>
    <property type="project" value="UniProtKB-KW"/>
</dbReference>
<accession>A0A8K0IV85</accession>
<dbReference type="PANTHER" id="PTHR27002">
    <property type="entry name" value="RECEPTOR-LIKE SERINE/THREONINE-PROTEIN KINASE SD1-8"/>
    <property type="match status" value="1"/>
</dbReference>
<dbReference type="Pfam" id="PF01453">
    <property type="entry name" value="B_lectin"/>
    <property type="match status" value="1"/>
</dbReference>
<keyword evidence="5" id="KW-0808">Transferase</keyword>
<evidence type="ECO:0000256" key="10">
    <source>
        <dbReference type="ARBA" id="ARBA00048679"/>
    </source>
</evidence>
<dbReference type="FunFam" id="2.90.10.10:FF:000001">
    <property type="entry name" value="G-type lectin S-receptor-like serine/threonine-protein kinase"/>
    <property type="match status" value="1"/>
</dbReference>
<evidence type="ECO:0000256" key="11">
    <source>
        <dbReference type="SAM" id="SignalP"/>
    </source>
</evidence>
<evidence type="ECO:0000259" key="13">
    <source>
        <dbReference type="PROSITE" id="PS50927"/>
    </source>
</evidence>
<evidence type="ECO:0000256" key="3">
    <source>
        <dbReference type="ARBA" id="ARBA00022475"/>
    </source>
</evidence>
<comment type="catalytic activity">
    <reaction evidence="10">
        <text>L-seryl-[protein] + ATP = O-phospho-L-seryl-[protein] + ADP + H(+)</text>
        <dbReference type="Rhea" id="RHEA:17989"/>
        <dbReference type="Rhea" id="RHEA-COMP:9863"/>
        <dbReference type="Rhea" id="RHEA-COMP:11604"/>
        <dbReference type="ChEBI" id="CHEBI:15378"/>
        <dbReference type="ChEBI" id="CHEBI:29999"/>
        <dbReference type="ChEBI" id="CHEBI:30616"/>
        <dbReference type="ChEBI" id="CHEBI:83421"/>
        <dbReference type="ChEBI" id="CHEBI:456216"/>
        <dbReference type="EC" id="2.7.11.1"/>
    </reaction>
</comment>
<dbReference type="Proteomes" id="UP000797356">
    <property type="component" value="Chromosome 14"/>
</dbReference>
<dbReference type="GO" id="GO:0005524">
    <property type="term" value="F:ATP binding"/>
    <property type="evidence" value="ECO:0007669"/>
    <property type="project" value="UniProtKB-KW"/>
</dbReference>
<feature type="domain" description="Bulb-type lectin" evidence="13">
    <location>
        <begin position="21"/>
        <end position="141"/>
    </location>
</feature>
<dbReference type="InterPro" id="IPR000719">
    <property type="entry name" value="Prot_kinase_dom"/>
</dbReference>
<dbReference type="PROSITE" id="PS50011">
    <property type="entry name" value="PROTEIN_KINASE_DOM"/>
    <property type="match status" value="1"/>
</dbReference>
<dbReference type="OrthoDB" id="4062651at2759"/>
<evidence type="ECO:0000256" key="6">
    <source>
        <dbReference type="ARBA" id="ARBA00022741"/>
    </source>
</evidence>
<keyword evidence="6" id="KW-0547">Nucleotide-binding</keyword>
<evidence type="ECO:0000313" key="15">
    <source>
        <dbReference type="Proteomes" id="UP000797356"/>
    </source>
</evidence>
<protein>
    <recommendedName>
        <fullName evidence="2">non-specific serine/threonine protein kinase</fullName>
        <ecNumber evidence="2">2.7.11.1</ecNumber>
    </recommendedName>
</protein>
<dbReference type="PROSITE" id="PS50927">
    <property type="entry name" value="BULB_LECTIN"/>
    <property type="match status" value="1"/>
</dbReference>
<dbReference type="PANTHER" id="PTHR27002:SF616">
    <property type="entry name" value="RECEPTOR-LIKE SERINE_THREONINE-PROTEIN KINASE"/>
    <property type="match status" value="1"/>
</dbReference>
<reference evidence="14" key="2">
    <citation type="submission" date="2019-07" db="EMBL/GenBank/DDBJ databases">
        <authorList>
            <person name="Yang Y."/>
            <person name="Bocs S."/>
            <person name="Baudouin L."/>
        </authorList>
    </citation>
    <scope>NUCLEOTIDE SEQUENCE</scope>
    <source>
        <tissue evidence="14">Spear leaf of Hainan Tall coconut</tissue>
    </source>
</reference>
<keyword evidence="11" id="KW-0732">Signal</keyword>
<feature type="domain" description="Protein kinase" evidence="12">
    <location>
        <begin position="34"/>
        <end position="353"/>
    </location>
</feature>
<evidence type="ECO:0000259" key="12">
    <source>
        <dbReference type="PROSITE" id="PS50011"/>
    </source>
</evidence>
<evidence type="ECO:0000256" key="8">
    <source>
        <dbReference type="ARBA" id="ARBA00022840"/>
    </source>
</evidence>
<feature type="signal peptide" evidence="11">
    <location>
        <begin position="1"/>
        <end position="20"/>
    </location>
</feature>
<keyword evidence="7" id="KW-0418">Kinase</keyword>
<keyword evidence="8" id="KW-0067">ATP-binding</keyword>
<dbReference type="SMART" id="SM00220">
    <property type="entry name" value="S_TKc"/>
    <property type="match status" value="1"/>
</dbReference>
<name>A0A8K0IV85_COCNU</name>
<evidence type="ECO:0000256" key="9">
    <source>
        <dbReference type="ARBA" id="ARBA00047899"/>
    </source>
</evidence>
<dbReference type="PROSITE" id="PS00108">
    <property type="entry name" value="PROTEIN_KINASE_ST"/>
    <property type="match status" value="1"/>
</dbReference>
<dbReference type="InterPro" id="IPR008271">
    <property type="entry name" value="Ser/Thr_kinase_AS"/>
</dbReference>
<dbReference type="SMART" id="SM00108">
    <property type="entry name" value="B_lectin"/>
    <property type="match status" value="1"/>
</dbReference>
<sequence>MKTWPLALLFLFSLSSLSISGDTITRNAPLRDGQTLVSAAGNFELGFFSPGNSKNRYLGIWYKNISTQTVVWVANRAAPLTDNSGSLNISSDGNLILSNQAAKVVWSTSSSKASSPVAQLLDTGKFVLKEGIKLGGQRQLSFDFAHTALGPAQDHQPENEAFNQFLCEAKFAHTGELEDGQGIAVRRLSRHSLQGADEFKNEDSRFRIIHRDLKASNVLLDKDMNPKISDFGRARIFVGDQSDAYTKRVVGTYGYMSPEYAMDGVFSVKSDVFSFGVFVPEIVSGKKNRGIYNTEPNLSLLSHAWKLWNEGNGLELLDESMGCCYSINEVLKCIQGLAPILLGSTPLSQKLEN</sequence>
<organism evidence="14 15">
    <name type="scientific">Cocos nucifera</name>
    <name type="common">Coconut palm</name>
    <dbReference type="NCBI Taxonomy" id="13894"/>
    <lineage>
        <taxon>Eukaryota</taxon>
        <taxon>Viridiplantae</taxon>
        <taxon>Streptophyta</taxon>
        <taxon>Embryophyta</taxon>
        <taxon>Tracheophyta</taxon>
        <taxon>Spermatophyta</taxon>
        <taxon>Magnoliopsida</taxon>
        <taxon>Liliopsida</taxon>
        <taxon>Arecaceae</taxon>
        <taxon>Arecoideae</taxon>
        <taxon>Cocoseae</taxon>
        <taxon>Attaleinae</taxon>
        <taxon>Cocos</taxon>
    </lineage>
</organism>
<dbReference type="Gene3D" id="1.10.510.10">
    <property type="entry name" value="Transferase(Phosphotransferase) domain 1"/>
    <property type="match status" value="1"/>
</dbReference>
<dbReference type="GO" id="GO:0005886">
    <property type="term" value="C:plasma membrane"/>
    <property type="evidence" value="ECO:0007669"/>
    <property type="project" value="UniProtKB-SubCell"/>
</dbReference>
<comment type="catalytic activity">
    <reaction evidence="9">
        <text>L-threonyl-[protein] + ATP = O-phospho-L-threonyl-[protein] + ADP + H(+)</text>
        <dbReference type="Rhea" id="RHEA:46608"/>
        <dbReference type="Rhea" id="RHEA-COMP:11060"/>
        <dbReference type="Rhea" id="RHEA-COMP:11605"/>
        <dbReference type="ChEBI" id="CHEBI:15378"/>
        <dbReference type="ChEBI" id="CHEBI:30013"/>
        <dbReference type="ChEBI" id="CHEBI:30616"/>
        <dbReference type="ChEBI" id="CHEBI:61977"/>
        <dbReference type="ChEBI" id="CHEBI:456216"/>
        <dbReference type="EC" id="2.7.11.1"/>
    </reaction>
</comment>
<comment type="subcellular location">
    <subcellularLocation>
        <location evidence="1">Cell membrane</location>
        <topology evidence="1">Single-pass type I membrane protein</topology>
    </subcellularLocation>
</comment>
<dbReference type="SUPFAM" id="SSF51110">
    <property type="entry name" value="alpha-D-mannose-specific plant lectins"/>
    <property type="match status" value="1"/>
</dbReference>
<dbReference type="InterPro" id="IPR036426">
    <property type="entry name" value="Bulb-type_lectin_dom_sf"/>
</dbReference>
<dbReference type="InterPro" id="IPR001480">
    <property type="entry name" value="Bulb-type_lectin_dom"/>
</dbReference>